<evidence type="ECO:0000313" key="8">
    <source>
        <dbReference type="EMBL" id="MCI2241998.1"/>
    </source>
</evidence>
<keyword evidence="9" id="KW-1185">Reference proteome</keyword>
<dbReference type="InterPro" id="IPR011034">
    <property type="entry name" value="Formyl_transferase-like_C_sf"/>
</dbReference>
<dbReference type="Pfam" id="PF02911">
    <property type="entry name" value="Formyl_trans_C"/>
    <property type="match status" value="1"/>
</dbReference>
<dbReference type="InterPro" id="IPR005793">
    <property type="entry name" value="Formyl_trans_C"/>
</dbReference>
<dbReference type="Pfam" id="PF00551">
    <property type="entry name" value="Formyl_trans_N"/>
    <property type="match status" value="1"/>
</dbReference>
<keyword evidence="4 5" id="KW-0648">Protein biosynthesis</keyword>
<name>A0ABS9WGL0_9ACTN</name>
<gene>
    <name evidence="5 8" type="primary">fmt</name>
    <name evidence="8" type="ORF">LPT13_06495</name>
</gene>
<dbReference type="NCBIfam" id="TIGR00460">
    <property type="entry name" value="fmt"/>
    <property type="match status" value="1"/>
</dbReference>
<dbReference type="Proteomes" id="UP001430755">
    <property type="component" value="Unassembled WGS sequence"/>
</dbReference>
<dbReference type="HAMAP" id="MF_00182">
    <property type="entry name" value="Formyl_trans"/>
    <property type="match status" value="1"/>
</dbReference>
<dbReference type="RefSeq" id="WP_242164788.1">
    <property type="nucleotide sequence ID" value="NZ_JAJMLW010000002.1"/>
</dbReference>
<evidence type="ECO:0000256" key="4">
    <source>
        <dbReference type="ARBA" id="ARBA00022917"/>
    </source>
</evidence>
<feature type="domain" description="Formyl transferase C-terminal" evidence="7">
    <location>
        <begin position="221"/>
        <end position="306"/>
    </location>
</feature>
<comment type="caution">
    <text evidence="8">The sequence shown here is derived from an EMBL/GenBank/DDBJ whole genome shotgun (WGS) entry which is preliminary data.</text>
</comment>
<accession>A0ABS9WGL0</accession>
<organism evidence="8 9">
    <name type="scientific">Adlercreutzia faecimuris</name>
    <dbReference type="NCBI Taxonomy" id="2897341"/>
    <lineage>
        <taxon>Bacteria</taxon>
        <taxon>Bacillati</taxon>
        <taxon>Actinomycetota</taxon>
        <taxon>Coriobacteriia</taxon>
        <taxon>Eggerthellales</taxon>
        <taxon>Eggerthellaceae</taxon>
        <taxon>Adlercreutzia</taxon>
    </lineage>
</organism>
<evidence type="ECO:0000259" key="6">
    <source>
        <dbReference type="Pfam" id="PF00551"/>
    </source>
</evidence>
<feature type="domain" description="Formyl transferase N-terminal" evidence="6">
    <location>
        <begin position="1"/>
        <end position="179"/>
    </location>
</feature>
<comment type="similarity">
    <text evidence="1 5">Belongs to the Fmt family.</text>
</comment>
<evidence type="ECO:0000313" key="9">
    <source>
        <dbReference type="Proteomes" id="UP001430755"/>
    </source>
</evidence>
<dbReference type="SUPFAM" id="SSF53328">
    <property type="entry name" value="Formyltransferase"/>
    <property type="match status" value="1"/>
</dbReference>
<protein>
    <recommendedName>
        <fullName evidence="2 5">Methionyl-tRNA formyltransferase</fullName>
        <ecNumber evidence="2 5">2.1.2.9</ecNumber>
    </recommendedName>
</protein>
<dbReference type="InterPro" id="IPR002376">
    <property type="entry name" value="Formyl_transf_N"/>
</dbReference>
<dbReference type="PANTHER" id="PTHR11138">
    <property type="entry name" value="METHIONYL-TRNA FORMYLTRANSFERASE"/>
    <property type="match status" value="1"/>
</dbReference>
<dbReference type="InterPro" id="IPR041711">
    <property type="entry name" value="Met-tRNA-FMT_N"/>
</dbReference>
<dbReference type="EMBL" id="JAJMLW010000002">
    <property type="protein sequence ID" value="MCI2241998.1"/>
    <property type="molecule type" value="Genomic_DNA"/>
</dbReference>
<evidence type="ECO:0000256" key="5">
    <source>
        <dbReference type="HAMAP-Rule" id="MF_00182"/>
    </source>
</evidence>
<dbReference type="PANTHER" id="PTHR11138:SF5">
    <property type="entry name" value="METHIONYL-TRNA FORMYLTRANSFERASE, MITOCHONDRIAL"/>
    <property type="match status" value="1"/>
</dbReference>
<evidence type="ECO:0000256" key="2">
    <source>
        <dbReference type="ARBA" id="ARBA00012261"/>
    </source>
</evidence>
<evidence type="ECO:0000256" key="3">
    <source>
        <dbReference type="ARBA" id="ARBA00022679"/>
    </source>
</evidence>
<evidence type="ECO:0000256" key="1">
    <source>
        <dbReference type="ARBA" id="ARBA00010699"/>
    </source>
</evidence>
<dbReference type="Gene3D" id="3.40.50.12230">
    <property type="match status" value="1"/>
</dbReference>
<reference evidence="8" key="1">
    <citation type="submission" date="2021-11" db="EMBL/GenBank/DDBJ databases">
        <title>A Novel Adlercreutzia Species, isolated from a Allomyrina dichotoma larva feces.</title>
        <authorList>
            <person name="Suh M.K."/>
        </authorList>
    </citation>
    <scope>NUCLEOTIDE SEQUENCE</scope>
    <source>
        <strain evidence="8">JBNU-10</strain>
    </source>
</reference>
<dbReference type="InterPro" id="IPR036477">
    <property type="entry name" value="Formyl_transf_N_sf"/>
</dbReference>
<dbReference type="SUPFAM" id="SSF50486">
    <property type="entry name" value="FMT C-terminal domain-like"/>
    <property type="match status" value="1"/>
</dbReference>
<feature type="binding site" evidence="5">
    <location>
        <begin position="109"/>
        <end position="112"/>
    </location>
    <ligand>
        <name>(6S)-5,6,7,8-tetrahydrofolate</name>
        <dbReference type="ChEBI" id="CHEBI:57453"/>
    </ligand>
</feature>
<dbReference type="CDD" id="cd08646">
    <property type="entry name" value="FMT_core_Met-tRNA-FMT_N"/>
    <property type="match status" value="1"/>
</dbReference>
<comment type="function">
    <text evidence="5">Attaches a formyl group to the free amino group of methionyl-tRNA(fMet). The formyl group appears to play a dual role in the initiator identity of N-formylmethionyl-tRNA by promoting its recognition by IF2 and preventing the misappropriation of this tRNA by the elongation apparatus.</text>
</comment>
<keyword evidence="3 5" id="KW-0808">Transferase</keyword>
<dbReference type="EC" id="2.1.2.9" evidence="2 5"/>
<dbReference type="InterPro" id="IPR005794">
    <property type="entry name" value="Fmt"/>
</dbReference>
<proteinExistence type="inferred from homology"/>
<comment type="catalytic activity">
    <reaction evidence="5">
        <text>L-methionyl-tRNA(fMet) + (6R)-10-formyltetrahydrofolate = N-formyl-L-methionyl-tRNA(fMet) + (6S)-5,6,7,8-tetrahydrofolate + H(+)</text>
        <dbReference type="Rhea" id="RHEA:24380"/>
        <dbReference type="Rhea" id="RHEA-COMP:9952"/>
        <dbReference type="Rhea" id="RHEA-COMP:9953"/>
        <dbReference type="ChEBI" id="CHEBI:15378"/>
        <dbReference type="ChEBI" id="CHEBI:57453"/>
        <dbReference type="ChEBI" id="CHEBI:78530"/>
        <dbReference type="ChEBI" id="CHEBI:78844"/>
        <dbReference type="ChEBI" id="CHEBI:195366"/>
        <dbReference type="EC" id="2.1.2.9"/>
    </reaction>
</comment>
<dbReference type="GO" id="GO:0004479">
    <property type="term" value="F:methionyl-tRNA formyltransferase activity"/>
    <property type="evidence" value="ECO:0007669"/>
    <property type="project" value="UniProtKB-EC"/>
</dbReference>
<sequence>MRVVFMGTPDFAARVLAKLAASGHEVVAAYTRPDAVRGRGRALVPSPVKEAAEALGIPVLTPRTLRTPEAAAELAALAPDVVCVAAYGAILPRDILEVPPLGCLNVHGSLLPRWRGAAPVERAVLAGDAEAGVCVMQMEEGLDTGAFCACRPVPAEGRTAAELTAELADLGGEALVEVLDALAAGAEVAWEAQDEAAVTYADKVAKGELDLDPAATPEENARRVRASGEAHPARCVIAGRPVTVLAVAPLEADGPAAEATAAAAPGDALLAAKRLVIACEGGALEVLSLKPDGKKPMDGRAFAAGCPALREERGTWSCA</sequence>
<evidence type="ECO:0000259" key="7">
    <source>
        <dbReference type="Pfam" id="PF02911"/>
    </source>
</evidence>